<evidence type="ECO:0000313" key="3">
    <source>
        <dbReference type="Proteomes" id="UP000012960"/>
    </source>
</evidence>
<dbReference type="Gramene" id="Ma08_t26880.1">
    <property type="protein sequence ID" value="Ma08_p26880.1"/>
    <property type="gene ID" value="Ma08_g26880"/>
</dbReference>
<evidence type="ECO:0000313" key="1">
    <source>
        <dbReference type="EMBL" id="CAG1832848.1"/>
    </source>
</evidence>
<organism evidence="2 3">
    <name type="scientific">Musa acuminata subsp. malaccensis</name>
    <name type="common">Wild banana</name>
    <name type="synonym">Musa malaccensis</name>
    <dbReference type="NCBI Taxonomy" id="214687"/>
    <lineage>
        <taxon>Eukaryota</taxon>
        <taxon>Viridiplantae</taxon>
        <taxon>Streptophyta</taxon>
        <taxon>Embryophyta</taxon>
        <taxon>Tracheophyta</taxon>
        <taxon>Spermatophyta</taxon>
        <taxon>Magnoliopsida</taxon>
        <taxon>Liliopsida</taxon>
        <taxon>Zingiberales</taxon>
        <taxon>Musaceae</taxon>
        <taxon>Musa</taxon>
    </lineage>
</organism>
<evidence type="ECO:0000313" key="2">
    <source>
        <dbReference type="EnsemblPlants" id="Ma08_p26880.1"/>
    </source>
</evidence>
<dbReference type="EnsemblPlants" id="Ma08_t26880.1">
    <property type="protein sequence ID" value="Ma08_p26880.1"/>
    <property type="gene ID" value="Ma08_g26880"/>
</dbReference>
<reference evidence="1" key="1">
    <citation type="submission" date="2021-03" db="EMBL/GenBank/DDBJ databases">
        <authorList>
            <consortium name="Genoscope - CEA"/>
            <person name="William W."/>
        </authorList>
    </citation>
    <scope>NUCLEOTIDE SEQUENCE</scope>
    <source>
        <strain evidence="1">Doubled-haploid Pahang</strain>
    </source>
</reference>
<dbReference type="Proteomes" id="UP000012960">
    <property type="component" value="Unplaced"/>
</dbReference>
<dbReference type="InParanoid" id="A0A804KB64"/>
<proteinExistence type="predicted"/>
<name>A0A804KB64_MUSAM</name>
<dbReference type="EMBL" id="HG996472">
    <property type="protein sequence ID" value="CAG1832848.1"/>
    <property type="molecule type" value="Genomic_DNA"/>
</dbReference>
<protein>
    <submittedName>
        <fullName evidence="1">(wild Malaysian banana) hypothetical protein</fullName>
    </submittedName>
</protein>
<dbReference type="AlphaFoldDB" id="A0A804KB64"/>
<gene>
    <name evidence="1" type="ORF">GSMUA_87680.1</name>
</gene>
<reference evidence="2" key="2">
    <citation type="submission" date="2021-05" db="UniProtKB">
        <authorList>
            <consortium name="EnsemblPlants"/>
        </authorList>
    </citation>
    <scope>IDENTIFICATION</scope>
    <source>
        <strain evidence="2">subsp. malaccensis</strain>
    </source>
</reference>
<keyword evidence="3" id="KW-1185">Reference proteome</keyword>
<accession>A0A804KB64</accession>
<sequence>MIDSSSILRMLPPLVSFLSYIARCYFCTFGCDCMLLDATAVLLCKKFDPSNSIIVERSGGLCSLINY</sequence>